<dbReference type="PROSITE" id="PS50994">
    <property type="entry name" value="INTEGRASE"/>
    <property type="match status" value="1"/>
</dbReference>
<dbReference type="InterPro" id="IPR043502">
    <property type="entry name" value="DNA/RNA_pol_sf"/>
</dbReference>
<organism evidence="3 4">
    <name type="scientific">Nesidiocoris tenuis</name>
    <dbReference type="NCBI Taxonomy" id="355587"/>
    <lineage>
        <taxon>Eukaryota</taxon>
        <taxon>Metazoa</taxon>
        <taxon>Ecdysozoa</taxon>
        <taxon>Arthropoda</taxon>
        <taxon>Hexapoda</taxon>
        <taxon>Insecta</taxon>
        <taxon>Pterygota</taxon>
        <taxon>Neoptera</taxon>
        <taxon>Paraneoptera</taxon>
        <taxon>Hemiptera</taxon>
        <taxon>Heteroptera</taxon>
        <taxon>Panheteroptera</taxon>
        <taxon>Cimicomorpha</taxon>
        <taxon>Miridae</taxon>
        <taxon>Dicyphina</taxon>
        <taxon>Nesidiocoris</taxon>
    </lineage>
</organism>
<keyword evidence="4" id="KW-1185">Reference proteome</keyword>
<dbReference type="InterPro" id="IPR040676">
    <property type="entry name" value="DUF5641"/>
</dbReference>
<evidence type="ECO:0000313" key="4">
    <source>
        <dbReference type="Proteomes" id="UP001307889"/>
    </source>
</evidence>
<dbReference type="InterPro" id="IPR043128">
    <property type="entry name" value="Rev_trsase/Diguanyl_cyclase"/>
</dbReference>
<dbReference type="PANTHER" id="PTHR47331">
    <property type="entry name" value="PHD-TYPE DOMAIN-CONTAINING PROTEIN"/>
    <property type="match status" value="1"/>
</dbReference>
<proteinExistence type="predicted"/>
<dbReference type="Gene3D" id="3.30.420.10">
    <property type="entry name" value="Ribonuclease H-like superfamily/Ribonuclease H"/>
    <property type="match status" value="1"/>
</dbReference>
<feature type="compositionally biased region" description="Low complexity" evidence="1">
    <location>
        <begin position="10"/>
        <end position="23"/>
    </location>
</feature>
<dbReference type="EMBL" id="AP028922">
    <property type="protein sequence ID" value="BET02319.1"/>
    <property type="molecule type" value="Genomic_DNA"/>
</dbReference>
<evidence type="ECO:0000259" key="2">
    <source>
        <dbReference type="PROSITE" id="PS50994"/>
    </source>
</evidence>
<dbReference type="InterPro" id="IPR012337">
    <property type="entry name" value="RNaseH-like_sf"/>
</dbReference>
<feature type="region of interest" description="Disordered" evidence="1">
    <location>
        <begin position="1"/>
        <end position="54"/>
    </location>
</feature>
<evidence type="ECO:0000313" key="3">
    <source>
        <dbReference type="EMBL" id="BET02319.1"/>
    </source>
</evidence>
<dbReference type="InterPro" id="IPR008042">
    <property type="entry name" value="Retrotrans_Pao"/>
</dbReference>
<feature type="region of interest" description="Disordered" evidence="1">
    <location>
        <begin position="136"/>
        <end position="185"/>
    </location>
</feature>
<evidence type="ECO:0000256" key="1">
    <source>
        <dbReference type="SAM" id="MobiDB-lite"/>
    </source>
</evidence>
<dbReference type="Proteomes" id="UP001307889">
    <property type="component" value="Chromosome 14"/>
</dbReference>
<dbReference type="InterPro" id="IPR001584">
    <property type="entry name" value="Integrase_cat-core"/>
</dbReference>
<dbReference type="InterPro" id="IPR036397">
    <property type="entry name" value="RNaseH_sf"/>
</dbReference>
<feature type="domain" description="Integrase catalytic" evidence="2">
    <location>
        <begin position="1160"/>
        <end position="1363"/>
    </location>
</feature>
<dbReference type="PANTHER" id="PTHR47331:SF1">
    <property type="entry name" value="GAG-LIKE PROTEIN"/>
    <property type="match status" value="1"/>
</dbReference>
<dbReference type="InterPro" id="IPR041588">
    <property type="entry name" value="Integrase_H2C2"/>
</dbReference>
<dbReference type="Pfam" id="PF05380">
    <property type="entry name" value="Peptidase_A17"/>
    <property type="match status" value="1"/>
</dbReference>
<dbReference type="Pfam" id="PF18701">
    <property type="entry name" value="DUF5641"/>
    <property type="match status" value="1"/>
</dbReference>
<feature type="compositionally biased region" description="Low complexity" evidence="1">
    <location>
        <begin position="158"/>
        <end position="177"/>
    </location>
</feature>
<dbReference type="Gene3D" id="3.30.70.270">
    <property type="match status" value="1"/>
</dbReference>
<dbReference type="SUPFAM" id="SSF56672">
    <property type="entry name" value="DNA/RNA polymerases"/>
    <property type="match status" value="1"/>
</dbReference>
<name>A0ABN7BDE1_9HEMI</name>
<gene>
    <name evidence="3" type="ORF">NTJ_15137</name>
</gene>
<reference evidence="3 4" key="1">
    <citation type="submission" date="2023-09" db="EMBL/GenBank/DDBJ databases">
        <title>Nesidiocoris tenuis whole genome shotgun sequence.</title>
        <authorList>
            <person name="Shibata T."/>
            <person name="Shimoda M."/>
            <person name="Kobayashi T."/>
            <person name="Uehara T."/>
        </authorList>
    </citation>
    <scope>NUCLEOTIDE SEQUENCE [LARGE SCALE GENOMIC DNA]</scope>
    <source>
        <strain evidence="3 4">Japan</strain>
    </source>
</reference>
<dbReference type="SUPFAM" id="SSF53098">
    <property type="entry name" value="Ribonuclease H-like"/>
    <property type="match status" value="1"/>
</dbReference>
<dbReference type="Pfam" id="PF17921">
    <property type="entry name" value="Integrase_H2C2"/>
    <property type="match status" value="1"/>
</dbReference>
<dbReference type="Gene3D" id="3.10.10.10">
    <property type="entry name" value="HIV Type 1 Reverse Transcriptase, subunit A, domain 1"/>
    <property type="match status" value="1"/>
</dbReference>
<sequence>MVEEKPTRNSRSSLPSSASPASRFNPRKSTTLLVTPAVPPTRDTVRSPPTPLPPSTSTARVLCPFCSSSHSLYACVSFKGLTSNARMEWAQNNRRCYRCLGNHSRASCKSAGKCSSCFSSQHHSLLHEARVDSLSTPVEPTSMPAGSAVNQRPHHSLPGSSAPATTASGSVAPPSTSQTLLTGEGPAVPRTSSVLLGTAQAVIRDRWGAWCPIRLVIDAGSQRNLISESCVRRLSLPVRSSAIQLCGAANQPVCTSTGIVDCVLGTRQQTVQWSTEAIVVSSVCAKLPTTPVDPRILERFQSLELADLSCCVPAEVDFLLGATNYVDILKPEGAIIQGSPAAIDTVFGWVIMGNVPAVVEPPDHLSVSLCTTAQTLHDAVQKFWQAEEVDTALPVDPLHTLVEEQFVTTHSRSPSGRYQVCLPLRISPTLPPLGDSREIAERRWLSVERKLRRNDQLRSAYHAFMREFLEMGHMSPATSPGSFVVPHFAIVRDSPTSPVRVVFDGSCRDTSGLSLNDRLLTGPPLQKDISEIVTLFRLAPIAVTCDIKMMYRMVEVQQPFRKWQHIVYRERERDPLVEFEINTLVYGLSPSPFLAQRTLRQLVEDEGSPYPLASRALLECTFMDDVACSLETLAQAKQYKTELISLLQKGGFELRKWASNSTALLSDIPHEHQSKVLTINNDVEPSLHILGVVWHPGSDQFSYRIALSEVASTKRAILSQVASIYDPMGWVSPVVFWAKSFLQELWLQGMDWDTPLPADLRSRWAAYAGQLPKLEEVAIPRLCVPARCTSVQFVGMCDASSLGFGAAVYLRCCSGTQVSTHLIKAKTKVAPLKTQTIPRLELCAALLLAKLINSLSFLRSRLSPTAIYLFSDSKVVLAWLHSLPHTLKTYVANRVVSISELTAHCEWRHVPTQHNAADCASRGLSAPELVTHSLWWHGPDFLRQPVETWPPPFLEPLALEAIPERKTAPPTVVTMTTALPSSVILELISKSSSLERLRRVVAWVHRFSANVRRCRQDRQTGRLRPSELETALDVCVRATQQHYFAEDLKRLSSGAPPSLALRRLTPFVDQNSLLRVGGRLKHSSLPEPSKHPMLLPKSAPLSALVCDYYHVLALHAGAQATQALLQTRFWLLSARSLIRKRIHLCITCYKDTARPVHPIMADLPPSRVTQDRVFSSTGVDMAGPLMLKETTARRARHIKAYICIFVCTRVKAVHIELVSSLSTSAYKAALDRFVHRRGLCRQIFCDQGRNFVGAARETQEIKEFLQLHEEDIGTHLSLRDVEYVFNPPEAPWMGGLWEAAVKSAKTHLRRVTSGRVLTYEEMATLLTRVEAVLNSRPLCPNVSSDPQAAPSFLTPGHFLVGGPLLGPAEFNLLGTADNLLDRWQVVQRAAQEFWKRWHKDYLHTLIQRNKWNTNQETPRVGDPVFVYGAQSRPLDWPLGVVEQLIPGADQIPRAAVVRTSSGTYTRPVAALVPMPHD</sequence>
<protein>
    <submittedName>
        <fullName evidence="3">Retrotransposon protein</fullName>
    </submittedName>
</protein>
<accession>A0ABN7BDE1</accession>